<dbReference type="InterPro" id="IPR004358">
    <property type="entry name" value="Sig_transdc_His_kin-like_C"/>
</dbReference>
<comment type="catalytic activity">
    <reaction evidence="1">
        <text>ATP + protein L-histidine = ADP + protein N-phospho-L-histidine.</text>
        <dbReference type="EC" id="2.7.13.3"/>
    </reaction>
</comment>
<dbReference type="InterPro" id="IPR036890">
    <property type="entry name" value="HATPase_C_sf"/>
</dbReference>
<dbReference type="AlphaFoldDB" id="A0A6M1S0T7"/>
<dbReference type="PROSITE" id="PS50109">
    <property type="entry name" value="HIS_KIN"/>
    <property type="match status" value="1"/>
</dbReference>
<evidence type="ECO:0000256" key="9">
    <source>
        <dbReference type="SAM" id="Phobius"/>
    </source>
</evidence>
<comment type="subcellular location">
    <subcellularLocation>
        <location evidence="2">Membrane</location>
    </subcellularLocation>
</comment>
<evidence type="ECO:0000313" key="13">
    <source>
        <dbReference type="Proteomes" id="UP000477849"/>
    </source>
</evidence>
<evidence type="ECO:0000256" key="8">
    <source>
        <dbReference type="ARBA" id="ARBA00022840"/>
    </source>
</evidence>
<sequence length="494" mass="53834">MLEHEGTEPGAGGDMIAASPRWVQGLSGKLLWLTIAFVMLAEVLIFVPSVANMRLRWLQDRLNTAAAAAVVIDGLQPLELPRTVQDDTLIATGTKAIVLRKDGTSRLLVVDDMPPEVDAKYDLADVTSLQSIGDALYTLALGGDRIVRVYGPIGDNDTIVEMVMQEKSLRSAMIAYARSVFKVSLLISVFTALLMYLAINRMMIRPVRRLTSSMQAFAEQPEDPARILQPTRGSDEIAIAARHLSMMQQQLQKTLKQQKNLADLGLAVSKINHDMRNILASAQLMSDRLVDVEDPMVKSFAPKLLRTIDRAVGYTTEVLAYGQASEAEPRRRRFCLAELSQEVRDILAIDADSGIEFIDLVGTDIEVDADSEQLFRVIHNICRNAVQALSTYGGDVPGAVRRITLSAQRVGSVVAIAIDDTGPGMARKARENLFAAFRGSARSGGTGLGLAIARELVLAHGGTIALVEKPGPGTLFRIEIPDRPVSLDDWRARA</sequence>
<feature type="domain" description="HAMP" evidence="11">
    <location>
        <begin position="201"/>
        <end position="256"/>
    </location>
</feature>
<dbReference type="GO" id="GO:0005524">
    <property type="term" value="F:ATP binding"/>
    <property type="evidence" value="ECO:0007669"/>
    <property type="project" value="UniProtKB-KW"/>
</dbReference>
<comment type="caution">
    <text evidence="12">The sequence shown here is derived from an EMBL/GenBank/DDBJ whole genome shotgun (WGS) entry which is preliminary data.</text>
</comment>
<protein>
    <recommendedName>
        <fullName evidence="3">histidine kinase</fullName>
        <ecNumber evidence="3">2.7.13.3</ecNumber>
    </recommendedName>
</protein>
<dbReference type="Pfam" id="PF02518">
    <property type="entry name" value="HATPase_c"/>
    <property type="match status" value="1"/>
</dbReference>
<keyword evidence="6" id="KW-0547">Nucleotide-binding</keyword>
<dbReference type="InterPro" id="IPR003660">
    <property type="entry name" value="HAMP_dom"/>
</dbReference>
<feature type="domain" description="Histidine kinase" evidence="10">
    <location>
        <begin position="270"/>
        <end position="484"/>
    </location>
</feature>
<evidence type="ECO:0000313" key="12">
    <source>
        <dbReference type="EMBL" id="NGO64735.1"/>
    </source>
</evidence>
<dbReference type="PROSITE" id="PS50885">
    <property type="entry name" value="HAMP"/>
    <property type="match status" value="1"/>
</dbReference>
<dbReference type="GO" id="GO:0005886">
    <property type="term" value="C:plasma membrane"/>
    <property type="evidence" value="ECO:0007669"/>
    <property type="project" value="TreeGrafter"/>
</dbReference>
<evidence type="ECO:0000256" key="4">
    <source>
        <dbReference type="ARBA" id="ARBA00022553"/>
    </source>
</evidence>
<dbReference type="InterPro" id="IPR050980">
    <property type="entry name" value="2C_sensor_his_kinase"/>
</dbReference>
<keyword evidence="9" id="KW-1133">Transmembrane helix</keyword>
<dbReference type="Gene3D" id="3.30.565.10">
    <property type="entry name" value="Histidine kinase-like ATPase, C-terminal domain"/>
    <property type="match status" value="1"/>
</dbReference>
<keyword evidence="9" id="KW-0812">Transmembrane</keyword>
<evidence type="ECO:0000256" key="3">
    <source>
        <dbReference type="ARBA" id="ARBA00012438"/>
    </source>
</evidence>
<name>A0A6M1S0T7_9HYPH</name>
<dbReference type="Proteomes" id="UP000477849">
    <property type="component" value="Unassembled WGS sequence"/>
</dbReference>
<keyword evidence="4" id="KW-0597">Phosphoprotein</keyword>
<evidence type="ECO:0000256" key="1">
    <source>
        <dbReference type="ARBA" id="ARBA00000085"/>
    </source>
</evidence>
<accession>A0A6M1S0T7</accession>
<dbReference type="GO" id="GO:0000155">
    <property type="term" value="F:phosphorelay sensor kinase activity"/>
    <property type="evidence" value="ECO:0007669"/>
    <property type="project" value="TreeGrafter"/>
</dbReference>
<dbReference type="SMART" id="SM00304">
    <property type="entry name" value="HAMP"/>
    <property type="match status" value="1"/>
</dbReference>
<dbReference type="PANTHER" id="PTHR44936:SF10">
    <property type="entry name" value="SENSOR PROTEIN RSTB"/>
    <property type="match status" value="1"/>
</dbReference>
<evidence type="ECO:0000256" key="7">
    <source>
        <dbReference type="ARBA" id="ARBA00022777"/>
    </source>
</evidence>
<dbReference type="Gene3D" id="6.10.340.10">
    <property type="match status" value="1"/>
</dbReference>
<proteinExistence type="predicted"/>
<evidence type="ECO:0000256" key="2">
    <source>
        <dbReference type="ARBA" id="ARBA00004370"/>
    </source>
</evidence>
<evidence type="ECO:0000256" key="6">
    <source>
        <dbReference type="ARBA" id="ARBA00022741"/>
    </source>
</evidence>
<dbReference type="EMBL" id="JAAKZH010000004">
    <property type="protein sequence ID" value="NGO64735.1"/>
    <property type="molecule type" value="Genomic_DNA"/>
</dbReference>
<dbReference type="CDD" id="cd00075">
    <property type="entry name" value="HATPase"/>
    <property type="match status" value="1"/>
</dbReference>
<feature type="transmembrane region" description="Helical" evidence="9">
    <location>
        <begin position="30"/>
        <end position="51"/>
    </location>
</feature>
<dbReference type="InterPro" id="IPR003594">
    <property type="entry name" value="HATPase_dom"/>
</dbReference>
<dbReference type="InterPro" id="IPR005467">
    <property type="entry name" value="His_kinase_dom"/>
</dbReference>
<reference evidence="12 13" key="1">
    <citation type="submission" date="2020-02" db="EMBL/GenBank/DDBJ databases">
        <title>Genome sequence of the type strain CCBAU10050 of Rhizobium daejeonense.</title>
        <authorList>
            <person name="Gao J."/>
            <person name="Sun J."/>
        </authorList>
    </citation>
    <scope>NUCLEOTIDE SEQUENCE [LARGE SCALE GENOMIC DNA]</scope>
    <source>
        <strain evidence="12 13">CCBAU10050</strain>
    </source>
</reference>
<dbReference type="SUPFAM" id="SSF55874">
    <property type="entry name" value="ATPase domain of HSP90 chaperone/DNA topoisomerase II/histidine kinase"/>
    <property type="match status" value="1"/>
</dbReference>
<keyword evidence="5" id="KW-0808">Transferase</keyword>
<dbReference type="SMART" id="SM00387">
    <property type="entry name" value="HATPase_c"/>
    <property type="match status" value="1"/>
</dbReference>
<feature type="transmembrane region" description="Helical" evidence="9">
    <location>
        <begin position="180"/>
        <end position="199"/>
    </location>
</feature>
<dbReference type="PRINTS" id="PR00344">
    <property type="entry name" value="BCTRLSENSOR"/>
</dbReference>
<dbReference type="PANTHER" id="PTHR44936">
    <property type="entry name" value="SENSOR PROTEIN CREC"/>
    <property type="match status" value="1"/>
</dbReference>
<keyword evidence="7 12" id="KW-0418">Kinase</keyword>
<evidence type="ECO:0000256" key="5">
    <source>
        <dbReference type="ARBA" id="ARBA00022679"/>
    </source>
</evidence>
<dbReference type="EC" id="2.7.13.3" evidence="3"/>
<keyword evidence="9" id="KW-0472">Membrane</keyword>
<keyword evidence="8" id="KW-0067">ATP-binding</keyword>
<organism evidence="12 13">
    <name type="scientific">Rhizobium daejeonense</name>
    <dbReference type="NCBI Taxonomy" id="240521"/>
    <lineage>
        <taxon>Bacteria</taxon>
        <taxon>Pseudomonadati</taxon>
        <taxon>Pseudomonadota</taxon>
        <taxon>Alphaproteobacteria</taxon>
        <taxon>Hyphomicrobiales</taxon>
        <taxon>Rhizobiaceae</taxon>
        <taxon>Rhizobium/Agrobacterium group</taxon>
        <taxon>Rhizobium</taxon>
    </lineage>
</organism>
<gene>
    <name evidence="12" type="ORF">G6N76_13785</name>
</gene>
<keyword evidence="13" id="KW-1185">Reference proteome</keyword>
<evidence type="ECO:0000259" key="11">
    <source>
        <dbReference type="PROSITE" id="PS50885"/>
    </source>
</evidence>
<evidence type="ECO:0000259" key="10">
    <source>
        <dbReference type="PROSITE" id="PS50109"/>
    </source>
</evidence>